<accession>A0AAJ0AE42</accession>
<evidence type="ECO:0000256" key="8">
    <source>
        <dbReference type="SAM" id="MobiDB-lite"/>
    </source>
</evidence>
<dbReference type="GeneID" id="85450970"/>
<dbReference type="GO" id="GO:0006391">
    <property type="term" value="P:transcription initiation at mitochondrial promoter"/>
    <property type="evidence" value="ECO:0007669"/>
    <property type="project" value="TreeGrafter"/>
</dbReference>
<dbReference type="Proteomes" id="UP001224890">
    <property type="component" value="Unassembled WGS sequence"/>
</dbReference>
<dbReference type="EMBL" id="JAHMHR010000040">
    <property type="protein sequence ID" value="KAK1672228.1"/>
    <property type="molecule type" value="Genomic_DNA"/>
</dbReference>
<dbReference type="GO" id="GO:0006364">
    <property type="term" value="P:rRNA processing"/>
    <property type="evidence" value="ECO:0007669"/>
    <property type="project" value="UniProtKB-KW"/>
</dbReference>
<keyword evidence="5" id="KW-0694">RNA-binding</keyword>
<sequence>MLLYLRRTWVRYSPSQCLAQIPGRRAASTKATKPAFAQSLLKETTPTASRLAETGAWAMTPRSKKPEYGSAAANKPKSKKKVKGDKSRVNVVDEKLCDDILKYIGPTLERHVGCDLVDINPGAGVWSRKLHEVLQPRTHILMEPDDELYRPFLQPLLENPNTKLIPQSGILWDELNEVLGHIQNQVPQPRGPDIEPTRNDTLLVTANLAFFPKKRYRNFDSVASLVLFQLISSIRTGTLFQKYGLVRMLVWANNDDQRSFLARNLQGRRKSSIEAEFACEWLGVVAGKEAHSNSDSKRDVWHVRDRWIDIDSTMDTLERMRKNGLEMPEGRKLDSTTQAEQGAISTGRHAGVQTPYLSRPYMAELKELEDELAAGILDTSSTSKPFKRLKFLRHTVKTHEEDAEKNKNLLAEMYELSRLRANKAAPDAELGERERAWEAKVSALGKNFLIDFRVLRDNLHIFRQDPPVMLWDRRPYEPLAVSPAEFFPNVECCLLDIQPKAMYPLLRQSGPGTSHAGDMFELFRASMLAQGLEPVSKSLERIWPGAAEGILPHCPSLRDPAQGGLNATGTAELCSRVLNEKQWMELMEAFMAWPFRPTYEEMIGRLADDIEPSEDDHNAGGSSMSTDAALA</sequence>
<keyword evidence="10" id="KW-1185">Reference proteome</keyword>
<keyword evidence="4 7" id="KW-0949">S-adenosyl-L-methionine</keyword>
<dbReference type="InterPro" id="IPR029063">
    <property type="entry name" value="SAM-dependent_MTases_sf"/>
</dbReference>
<feature type="compositionally biased region" description="Polar residues" evidence="8">
    <location>
        <begin position="620"/>
        <end position="631"/>
    </location>
</feature>
<dbReference type="GO" id="GO:0005759">
    <property type="term" value="C:mitochondrial matrix"/>
    <property type="evidence" value="ECO:0007669"/>
    <property type="project" value="TreeGrafter"/>
</dbReference>
<name>A0AAJ0AE42_9PEZI</name>
<evidence type="ECO:0000313" key="10">
    <source>
        <dbReference type="Proteomes" id="UP001224890"/>
    </source>
</evidence>
<dbReference type="GO" id="GO:0008168">
    <property type="term" value="F:methyltransferase activity"/>
    <property type="evidence" value="ECO:0007669"/>
    <property type="project" value="UniProtKB-KW"/>
</dbReference>
<evidence type="ECO:0000256" key="4">
    <source>
        <dbReference type="ARBA" id="ARBA00022691"/>
    </source>
</evidence>
<dbReference type="RefSeq" id="XP_060426231.1">
    <property type="nucleotide sequence ID" value="XM_060566444.1"/>
</dbReference>
<feature type="region of interest" description="Disordered" evidence="8">
    <location>
        <begin position="610"/>
        <end position="631"/>
    </location>
</feature>
<dbReference type="InterPro" id="IPR001737">
    <property type="entry name" value="KsgA/Erm"/>
</dbReference>
<dbReference type="PANTHER" id="PTHR11727">
    <property type="entry name" value="DIMETHYLADENOSINE TRANSFERASE"/>
    <property type="match status" value="1"/>
</dbReference>
<dbReference type="GO" id="GO:0003723">
    <property type="term" value="F:RNA binding"/>
    <property type="evidence" value="ECO:0007669"/>
    <property type="project" value="UniProtKB-KW"/>
</dbReference>
<dbReference type="Gene3D" id="3.40.50.150">
    <property type="entry name" value="Vaccinia Virus protein VP39"/>
    <property type="match status" value="1"/>
</dbReference>
<keyword evidence="7" id="KW-0698">rRNA processing</keyword>
<feature type="region of interest" description="Disordered" evidence="8">
    <location>
        <begin position="328"/>
        <end position="350"/>
    </location>
</feature>
<comment type="subcellular location">
    <subcellularLocation>
        <location evidence="1">Mitochondrion</location>
    </subcellularLocation>
</comment>
<organism evidence="9 10">
    <name type="scientific">Colletotrichum godetiae</name>
    <dbReference type="NCBI Taxonomy" id="1209918"/>
    <lineage>
        <taxon>Eukaryota</taxon>
        <taxon>Fungi</taxon>
        <taxon>Dikarya</taxon>
        <taxon>Ascomycota</taxon>
        <taxon>Pezizomycotina</taxon>
        <taxon>Sordariomycetes</taxon>
        <taxon>Hypocreomycetidae</taxon>
        <taxon>Glomerellales</taxon>
        <taxon>Glomerellaceae</taxon>
        <taxon>Colletotrichum</taxon>
        <taxon>Colletotrichum acutatum species complex</taxon>
    </lineage>
</organism>
<feature type="region of interest" description="Disordered" evidence="8">
    <location>
        <begin position="46"/>
        <end position="86"/>
    </location>
</feature>
<gene>
    <name evidence="9" type="ORF">BDP55DRAFT_274460</name>
</gene>
<dbReference type="GO" id="GO:0032259">
    <property type="term" value="P:methylation"/>
    <property type="evidence" value="ECO:0007669"/>
    <property type="project" value="UniProtKB-KW"/>
</dbReference>
<evidence type="ECO:0000256" key="5">
    <source>
        <dbReference type="ARBA" id="ARBA00022884"/>
    </source>
</evidence>
<dbReference type="GO" id="GO:0034246">
    <property type="term" value="F:mitochondrial transcription factor activity"/>
    <property type="evidence" value="ECO:0007669"/>
    <property type="project" value="TreeGrafter"/>
</dbReference>
<protein>
    <recommendedName>
        <fullName evidence="7">rRNA adenine N(6)-methyltransferase</fullName>
        <ecNumber evidence="7">2.1.1.-</ecNumber>
    </recommendedName>
</protein>
<evidence type="ECO:0000256" key="7">
    <source>
        <dbReference type="RuleBase" id="RU362106"/>
    </source>
</evidence>
<dbReference type="Pfam" id="PF00398">
    <property type="entry name" value="RrnaAD"/>
    <property type="match status" value="1"/>
</dbReference>
<dbReference type="PANTHER" id="PTHR11727:SF17">
    <property type="entry name" value="DIMETHYLADENOSINE TRANSFERASE 1, MITOCHONDRIAL"/>
    <property type="match status" value="1"/>
</dbReference>
<keyword evidence="3 7" id="KW-0808">Transferase</keyword>
<dbReference type="SUPFAM" id="SSF53335">
    <property type="entry name" value="S-adenosyl-L-methionine-dependent methyltransferases"/>
    <property type="match status" value="1"/>
</dbReference>
<proteinExistence type="inferred from homology"/>
<evidence type="ECO:0000256" key="3">
    <source>
        <dbReference type="ARBA" id="ARBA00022679"/>
    </source>
</evidence>
<evidence type="ECO:0000256" key="1">
    <source>
        <dbReference type="ARBA" id="ARBA00004173"/>
    </source>
</evidence>
<dbReference type="Gene3D" id="1.10.8.100">
    <property type="entry name" value="Ribosomal RNA adenine dimethylase-like, domain 2"/>
    <property type="match status" value="1"/>
</dbReference>
<dbReference type="AlphaFoldDB" id="A0AAJ0AE42"/>
<comment type="similarity">
    <text evidence="7">Belongs to the class I-like SAM-binding methyltransferase superfamily. rRNA adenine N(6)-methyltransferase family.</text>
</comment>
<evidence type="ECO:0000313" key="9">
    <source>
        <dbReference type="EMBL" id="KAK1672228.1"/>
    </source>
</evidence>
<evidence type="ECO:0000256" key="6">
    <source>
        <dbReference type="ARBA" id="ARBA00024915"/>
    </source>
</evidence>
<comment type="function">
    <text evidence="6">Mitochondrial transcription factor that confers selective promoter recognition on the core subunit of the yeast mitochondrial RNA polymerase. Interacts with DNA in a non-specific manner.</text>
</comment>
<comment type="caution">
    <text evidence="9">The sequence shown here is derived from an EMBL/GenBank/DDBJ whole genome shotgun (WGS) entry which is preliminary data.</text>
</comment>
<evidence type="ECO:0000256" key="2">
    <source>
        <dbReference type="ARBA" id="ARBA00022603"/>
    </source>
</evidence>
<feature type="compositionally biased region" description="Polar residues" evidence="8">
    <location>
        <begin position="335"/>
        <end position="344"/>
    </location>
</feature>
<dbReference type="InterPro" id="IPR023165">
    <property type="entry name" value="rRNA_Ade_diMease-like_C"/>
</dbReference>
<reference evidence="9" key="1">
    <citation type="submission" date="2021-06" db="EMBL/GenBank/DDBJ databases">
        <title>Comparative genomics, transcriptomics and evolutionary studies reveal genomic signatures of adaptation to plant cell wall in hemibiotrophic fungi.</title>
        <authorList>
            <consortium name="DOE Joint Genome Institute"/>
            <person name="Baroncelli R."/>
            <person name="Diaz J.F."/>
            <person name="Benocci T."/>
            <person name="Peng M."/>
            <person name="Battaglia E."/>
            <person name="Haridas S."/>
            <person name="Andreopoulos W."/>
            <person name="Labutti K."/>
            <person name="Pangilinan J."/>
            <person name="Floch G.L."/>
            <person name="Makela M.R."/>
            <person name="Henrissat B."/>
            <person name="Grigoriev I.V."/>
            <person name="Crouch J.A."/>
            <person name="De Vries R.P."/>
            <person name="Sukno S.A."/>
            <person name="Thon M.R."/>
        </authorList>
    </citation>
    <scope>NUCLEOTIDE SEQUENCE</scope>
    <source>
        <strain evidence="9">CBS 193.32</strain>
    </source>
</reference>
<dbReference type="GO" id="GO:0034245">
    <property type="term" value="C:mitochondrial DNA-directed RNA polymerase complex"/>
    <property type="evidence" value="ECO:0007669"/>
    <property type="project" value="TreeGrafter"/>
</dbReference>
<keyword evidence="2 7" id="KW-0489">Methyltransferase</keyword>
<dbReference type="EC" id="2.1.1.-" evidence="7"/>